<reference evidence="3" key="2">
    <citation type="submission" date="2019-02" db="EMBL/GenBank/DDBJ databases">
        <title>Opniocepnalus argus Var Kimnra genome.</title>
        <authorList>
            <person name="Zhou C."/>
            <person name="Xiao S."/>
        </authorList>
    </citation>
    <scope>NUCLEOTIDE SEQUENCE [LARGE SCALE GENOMIC DNA]</scope>
</reference>
<keyword evidence="3" id="KW-1185">Reference proteome</keyword>
<name>A0A6G1PKE0_CHAAH</name>
<feature type="transmembrane region" description="Helical" evidence="1">
    <location>
        <begin position="154"/>
        <end position="182"/>
    </location>
</feature>
<keyword evidence="1" id="KW-1133">Transmembrane helix</keyword>
<gene>
    <name evidence="2" type="ORF">EXN66_Car006443</name>
</gene>
<dbReference type="Gene3D" id="2.60.40.10">
    <property type="entry name" value="Immunoglobulins"/>
    <property type="match status" value="1"/>
</dbReference>
<dbReference type="EMBL" id="CM015717">
    <property type="protein sequence ID" value="KAF3690770.1"/>
    <property type="molecule type" value="Genomic_DNA"/>
</dbReference>
<keyword evidence="1" id="KW-0812">Transmembrane</keyword>
<protein>
    <submittedName>
        <fullName evidence="2">Uncharacterized protein</fullName>
    </submittedName>
</protein>
<dbReference type="Proteomes" id="UP000503349">
    <property type="component" value="Chromosome 6"/>
</dbReference>
<organism evidence="2 3">
    <name type="scientific">Channa argus</name>
    <name type="common">Northern snakehead</name>
    <name type="synonym">Ophicephalus argus</name>
    <dbReference type="NCBI Taxonomy" id="215402"/>
    <lineage>
        <taxon>Eukaryota</taxon>
        <taxon>Metazoa</taxon>
        <taxon>Chordata</taxon>
        <taxon>Craniata</taxon>
        <taxon>Vertebrata</taxon>
        <taxon>Euteleostomi</taxon>
        <taxon>Actinopterygii</taxon>
        <taxon>Neopterygii</taxon>
        <taxon>Teleostei</taxon>
        <taxon>Neoteleostei</taxon>
        <taxon>Acanthomorphata</taxon>
        <taxon>Anabantaria</taxon>
        <taxon>Anabantiformes</taxon>
        <taxon>Channoidei</taxon>
        <taxon>Channidae</taxon>
        <taxon>Channa</taxon>
    </lineage>
</organism>
<dbReference type="AlphaFoldDB" id="A0A6G1PKE0"/>
<evidence type="ECO:0000313" key="2">
    <source>
        <dbReference type="EMBL" id="KAF3690770.1"/>
    </source>
</evidence>
<keyword evidence="1" id="KW-0472">Membrane</keyword>
<evidence type="ECO:0000313" key="3">
    <source>
        <dbReference type="Proteomes" id="UP000503349"/>
    </source>
</evidence>
<reference evidence="2 3" key="1">
    <citation type="submission" date="2019-02" db="EMBL/GenBank/DDBJ databases">
        <title>Opniocepnalus argus genome.</title>
        <authorList>
            <person name="Zhou C."/>
            <person name="Xiao S."/>
        </authorList>
    </citation>
    <scope>NUCLEOTIDE SEQUENCE [LARGE SCALE GENOMIC DNA]</scope>
    <source>
        <strain evidence="2">OARG1902GOOAL</strain>
        <tissue evidence="2">Muscle</tissue>
    </source>
</reference>
<evidence type="ECO:0000256" key="1">
    <source>
        <dbReference type="SAM" id="Phobius"/>
    </source>
</evidence>
<accession>A0A6G1PKE0</accession>
<sequence length="252" mass="27717">MVDIVFKPLGLVLIATAHMAFNGPSKAEVTGTRDITGILGSNITLIFTFINAVVRPNSYIAVYTHGHKKIAECKICSGKGSFEIDPKNGSVSYHIANLKQNDSETYWASLFGSTPPKESNKVRLYVREEKTSTTVPPMLTNDTIAENNGSSSSYSFHIVTVLVVSPVVLLAALLPWLIWCLLRTKDEQQQSSPRQNSNPTIQETVECNSVPPPSLIYSVLDFPKRPSTVLEINQNDTEYAAVSYLSENLVHS</sequence>
<dbReference type="InterPro" id="IPR013783">
    <property type="entry name" value="Ig-like_fold"/>
</dbReference>
<proteinExistence type="predicted"/>